<dbReference type="HAMAP" id="MF_00244">
    <property type="entry name" value="NaMN_adenylyltr"/>
    <property type="match status" value="1"/>
</dbReference>
<protein>
    <recommendedName>
        <fullName evidence="11">Probable nicotinate-nucleotide adenylyltransferase</fullName>
        <ecNumber evidence="11">2.7.7.18</ecNumber>
    </recommendedName>
    <alternativeName>
        <fullName evidence="11">Deamido-NAD(+) diphosphorylase</fullName>
    </alternativeName>
    <alternativeName>
        <fullName evidence="11">Deamido-NAD(+) pyrophosphorylase</fullName>
    </alternativeName>
    <alternativeName>
        <fullName evidence="11">Nicotinate mononucleotide adenylyltransferase</fullName>
        <shortName evidence="11">NaMN adenylyltransferase</shortName>
    </alternativeName>
</protein>
<dbReference type="AlphaFoldDB" id="A0A1U7DGJ1"/>
<dbReference type="SUPFAM" id="SSF52374">
    <property type="entry name" value="Nucleotidylyl transferase"/>
    <property type="match status" value="1"/>
</dbReference>
<keyword evidence="7 11" id="KW-0547">Nucleotide-binding</keyword>
<reference evidence="12 13" key="1">
    <citation type="submission" date="2017-01" db="EMBL/GenBank/DDBJ databases">
        <title>Genomic analysis of Xuhuaishuia manganoxidans DY6-4.</title>
        <authorList>
            <person name="Wang X."/>
        </authorList>
    </citation>
    <scope>NUCLEOTIDE SEQUENCE [LARGE SCALE GENOMIC DNA]</scope>
    <source>
        <strain evidence="12 13">DY6-4</strain>
    </source>
</reference>
<comment type="function">
    <text evidence="1 11">Catalyzes the reversible adenylation of nicotinate mononucleotide (NaMN) to nicotinic acid adenine dinucleotide (NaAD).</text>
</comment>
<dbReference type="PANTHER" id="PTHR39321:SF3">
    <property type="entry name" value="PHOSPHOPANTETHEINE ADENYLYLTRANSFERASE"/>
    <property type="match status" value="1"/>
</dbReference>
<dbReference type="RefSeq" id="WP_076979144.1">
    <property type="nucleotide sequence ID" value="NZ_CP019124.1"/>
</dbReference>
<keyword evidence="9 11" id="KW-0520">NAD</keyword>
<dbReference type="EMBL" id="CP019124">
    <property type="protein sequence ID" value="APX89120.1"/>
    <property type="molecule type" value="Genomic_DNA"/>
</dbReference>
<keyword evidence="4 11" id="KW-0662">Pyridine nucleotide biosynthesis</keyword>
<evidence type="ECO:0000256" key="10">
    <source>
        <dbReference type="ARBA" id="ARBA00048721"/>
    </source>
</evidence>
<dbReference type="EC" id="2.7.7.18" evidence="11"/>
<evidence type="ECO:0000256" key="7">
    <source>
        <dbReference type="ARBA" id="ARBA00022741"/>
    </source>
</evidence>
<evidence type="ECO:0000256" key="9">
    <source>
        <dbReference type="ARBA" id="ARBA00023027"/>
    </source>
</evidence>
<evidence type="ECO:0000256" key="3">
    <source>
        <dbReference type="ARBA" id="ARBA00009014"/>
    </source>
</evidence>
<evidence type="ECO:0000313" key="12">
    <source>
        <dbReference type="EMBL" id="APX89120.1"/>
    </source>
</evidence>
<evidence type="ECO:0000256" key="1">
    <source>
        <dbReference type="ARBA" id="ARBA00002324"/>
    </source>
</evidence>
<keyword evidence="8 11" id="KW-0067">ATP-binding</keyword>
<dbReference type="NCBIfam" id="NF000845">
    <property type="entry name" value="PRK00071.2-4"/>
    <property type="match status" value="1"/>
</dbReference>
<gene>
    <name evidence="11" type="primary">nadD</name>
    <name evidence="12" type="ORF">BV394_04815</name>
</gene>
<dbReference type="OrthoDB" id="5295945at2"/>
<dbReference type="UniPathway" id="UPA00253">
    <property type="reaction ID" value="UER00332"/>
</dbReference>
<keyword evidence="5 11" id="KW-0808">Transferase</keyword>
<evidence type="ECO:0000256" key="8">
    <source>
        <dbReference type="ARBA" id="ARBA00022840"/>
    </source>
</evidence>
<dbReference type="NCBIfam" id="NF000843">
    <property type="entry name" value="PRK00071.2-2"/>
    <property type="match status" value="1"/>
</dbReference>
<dbReference type="Proteomes" id="UP000187266">
    <property type="component" value="Chromosome"/>
</dbReference>
<comment type="pathway">
    <text evidence="2 11">Cofactor biosynthesis; NAD(+) biosynthesis; deamido-NAD(+) from nicotinate D-ribonucleotide: step 1/1.</text>
</comment>
<dbReference type="CDD" id="cd02165">
    <property type="entry name" value="NMNAT"/>
    <property type="match status" value="1"/>
</dbReference>
<comment type="similarity">
    <text evidence="3 11">Belongs to the NadD family.</text>
</comment>
<keyword evidence="6 11" id="KW-0548">Nucleotidyltransferase</keyword>
<accession>A0A2M9DES6</accession>
<accession>A0A1U7DGJ1</accession>
<dbReference type="Gene3D" id="3.40.50.620">
    <property type="entry name" value="HUPs"/>
    <property type="match status" value="1"/>
</dbReference>
<dbReference type="PANTHER" id="PTHR39321">
    <property type="entry name" value="NICOTINATE-NUCLEOTIDE ADENYLYLTRANSFERASE-RELATED"/>
    <property type="match status" value="1"/>
</dbReference>
<comment type="catalytic activity">
    <reaction evidence="10 11">
        <text>nicotinate beta-D-ribonucleotide + ATP + H(+) = deamido-NAD(+) + diphosphate</text>
        <dbReference type="Rhea" id="RHEA:22860"/>
        <dbReference type="ChEBI" id="CHEBI:15378"/>
        <dbReference type="ChEBI" id="CHEBI:30616"/>
        <dbReference type="ChEBI" id="CHEBI:33019"/>
        <dbReference type="ChEBI" id="CHEBI:57502"/>
        <dbReference type="ChEBI" id="CHEBI:58437"/>
        <dbReference type="EC" id="2.7.7.18"/>
    </reaction>
</comment>
<dbReference type="GO" id="GO:0004515">
    <property type="term" value="F:nicotinate-nucleotide adenylyltransferase activity"/>
    <property type="evidence" value="ECO:0007669"/>
    <property type="project" value="UniProtKB-UniRule"/>
</dbReference>
<dbReference type="InterPro" id="IPR005248">
    <property type="entry name" value="NadD/NMNAT"/>
</dbReference>
<sequence>MRAGAAVTRPGAGSHPFRHRFPVAARGQVIGLLGGSFDPAHEGHAHITRMALRRFALDRVWWMVSPGNPLKAKEPAALERRLAAARRVMDHPRVTVTDVEALLGTRHTAQTLRRLRRLYPGVTFVWLMGADNLAGLHRWQDWRWIMENVPVGVIARPGSRTAARASPAAQLYRDSMLSEVASRMLPRCDPPAWCFVNVPLNDASSSRIRAGGGWR</sequence>
<dbReference type="GO" id="GO:0005524">
    <property type="term" value="F:ATP binding"/>
    <property type="evidence" value="ECO:0007669"/>
    <property type="project" value="UniProtKB-KW"/>
</dbReference>
<dbReference type="Pfam" id="PF01467">
    <property type="entry name" value="CTP_transf_like"/>
    <property type="match status" value="1"/>
</dbReference>
<organism evidence="12 13">
    <name type="scientific">Brevirhabdus pacifica</name>
    <dbReference type="NCBI Taxonomy" id="1267768"/>
    <lineage>
        <taxon>Bacteria</taxon>
        <taxon>Pseudomonadati</taxon>
        <taxon>Pseudomonadota</taxon>
        <taxon>Alphaproteobacteria</taxon>
        <taxon>Rhodobacterales</taxon>
        <taxon>Paracoccaceae</taxon>
        <taxon>Brevirhabdus</taxon>
    </lineage>
</organism>
<dbReference type="STRING" id="1267768.BV394_04815"/>
<evidence type="ECO:0000313" key="13">
    <source>
        <dbReference type="Proteomes" id="UP000187266"/>
    </source>
</evidence>
<proteinExistence type="inferred from homology"/>
<evidence type="ECO:0000256" key="5">
    <source>
        <dbReference type="ARBA" id="ARBA00022679"/>
    </source>
</evidence>
<dbReference type="InterPro" id="IPR004821">
    <property type="entry name" value="Cyt_trans-like"/>
</dbReference>
<evidence type="ECO:0000256" key="4">
    <source>
        <dbReference type="ARBA" id="ARBA00022642"/>
    </source>
</evidence>
<dbReference type="InterPro" id="IPR014729">
    <property type="entry name" value="Rossmann-like_a/b/a_fold"/>
</dbReference>
<evidence type="ECO:0000256" key="6">
    <source>
        <dbReference type="ARBA" id="ARBA00022695"/>
    </source>
</evidence>
<evidence type="ECO:0000256" key="11">
    <source>
        <dbReference type="HAMAP-Rule" id="MF_00244"/>
    </source>
</evidence>
<name>A0A1U7DGJ1_9RHOB</name>
<keyword evidence="13" id="KW-1185">Reference proteome</keyword>
<dbReference type="GO" id="GO:0009435">
    <property type="term" value="P:NAD+ biosynthetic process"/>
    <property type="evidence" value="ECO:0007669"/>
    <property type="project" value="UniProtKB-UniRule"/>
</dbReference>
<evidence type="ECO:0000256" key="2">
    <source>
        <dbReference type="ARBA" id="ARBA00005019"/>
    </source>
</evidence>